<dbReference type="Proteomes" id="UP000198406">
    <property type="component" value="Unassembled WGS sequence"/>
</dbReference>
<comment type="caution">
    <text evidence="2">The sequence shown here is derived from an EMBL/GenBank/DDBJ whole genome shotgun (WGS) entry which is preliminary data.</text>
</comment>
<name>A0A1Z5JTM7_FISSO</name>
<protein>
    <submittedName>
        <fullName evidence="2">Uncharacterized protein</fullName>
    </submittedName>
</protein>
<dbReference type="EMBL" id="BDSP01000111">
    <property type="protein sequence ID" value="GAX17138.1"/>
    <property type="molecule type" value="Genomic_DNA"/>
</dbReference>
<evidence type="ECO:0000256" key="1">
    <source>
        <dbReference type="SAM" id="MobiDB-lite"/>
    </source>
</evidence>
<feature type="region of interest" description="Disordered" evidence="1">
    <location>
        <begin position="1"/>
        <end position="68"/>
    </location>
</feature>
<feature type="compositionally biased region" description="Basic residues" evidence="1">
    <location>
        <begin position="138"/>
        <end position="148"/>
    </location>
</feature>
<keyword evidence="3" id="KW-1185">Reference proteome</keyword>
<accession>A0A1Z5JTM7</accession>
<evidence type="ECO:0000313" key="2">
    <source>
        <dbReference type="EMBL" id="GAX17138.1"/>
    </source>
</evidence>
<evidence type="ECO:0000313" key="3">
    <source>
        <dbReference type="Proteomes" id="UP000198406"/>
    </source>
</evidence>
<proteinExistence type="predicted"/>
<reference evidence="2 3" key="1">
    <citation type="journal article" date="2015" name="Plant Cell">
        <title>Oil accumulation by the oleaginous diatom Fistulifera solaris as revealed by the genome and transcriptome.</title>
        <authorList>
            <person name="Tanaka T."/>
            <person name="Maeda Y."/>
            <person name="Veluchamy A."/>
            <person name="Tanaka M."/>
            <person name="Abida H."/>
            <person name="Marechal E."/>
            <person name="Bowler C."/>
            <person name="Muto M."/>
            <person name="Sunaga Y."/>
            <person name="Tanaka M."/>
            <person name="Yoshino T."/>
            <person name="Taniguchi T."/>
            <person name="Fukuda Y."/>
            <person name="Nemoto M."/>
            <person name="Matsumoto M."/>
            <person name="Wong P.S."/>
            <person name="Aburatani S."/>
            <person name="Fujibuchi W."/>
        </authorList>
    </citation>
    <scope>NUCLEOTIDE SEQUENCE [LARGE SCALE GENOMIC DNA]</scope>
    <source>
        <strain evidence="2 3">JPCC DA0580</strain>
    </source>
</reference>
<sequence length="214" mass="23895">MNENQRWGDDDSSDEEDHHPNTTETAANGAVQEHSSVKENEELIPDSESESEEENGGVTVEEDAEERERRLEIAKQKARENASKKQLAKVSIDDQLDNLDDILNELGIDQVTVEKEENVVVDTEPFTNPEECLEPSQAKRRKPKKKKTINATLPAEETPMYLDGPADVAAILKAKTKRKSKPTTSVAASAAAKELKAQADLKKKKKKDKTLYDR</sequence>
<feature type="compositionally biased region" description="Acidic residues" evidence="1">
    <location>
        <begin position="42"/>
        <end position="65"/>
    </location>
</feature>
<organism evidence="2 3">
    <name type="scientific">Fistulifera solaris</name>
    <name type="common">Oleaginous diatom</name>
    <dbReference type="NCBI Taxonomy" id="1519565"/>
    <lineage>
        <taxon>Eukaryota</taxon>
        <taxon>Sar</taxon>
        <taxon>Stramenopiles</taxon>
        <taxon>Ochrophyta</taxon>
        <taxon>Bacillariophyta</taxon>
        <taxon>Bacillariophyceae</taxon>
        <taxon>Bacillariophycidae</taxon>
        <taxon>Naviculales</taxon>
        <taxon>Naviculaceae</taxon>
        <taxon>Fistulifera</taxon>
    </lineage>
</organism>
<gene>
    <name evidence="2" type="ORF">FisN_5Hu524</name>
</gene>
<dbReference type="InParanoid" id="A0A1Z5JTM7"/>
<feature type="region of interest" description="Disordered" evidence="1">
    <location>
        <begin position="123"/>
        <end position="148"/>
    </location>
</feature>
<dbReference type="AlphaFoldDB" id="A0A1Z5JTM7"/>